<protein>
    <submittedName>
        <fullName evidence="5">Putative transcription factor lepB</fullName>
    </submittedName>
</protein>
<dbReference type="GO" id="GO:0005634">
    <property type="term" value="C:nucleus"/>
    <property type="evidence" value="ECO:0007669"/>
    <property type="project" value="UniProtKB-SubCell"/>
</dbReference>
<keyword evidence="3" id="KW-1133">Transmembrane helix</keyword>
<name>A0A8J5P295_FUSOX</name>
<dbReference type="PANTHER" id="PTHR31001">
    <property type="entry name" value="UNCHARACTERIZED TRANSCRIPTIONAL REGULATORY PROTEIN"/>
    <property type="match status" value="1"/>
</dbReference>
<dbReference type="InterPro" id="IPR007219">
    <property type="entry name" value="XnlR_reg_dom"/>
</dbReference>
<evidence type="ECO:0000259" key="4">
    <source>
        <dbReference type="SMART" id="SM00906"/>
    </source>
</evidence>
<sequence length="848" mass="95473">MEFVATLAQQKKWSSLDQLLYHIDILLKHFEDAKKKYSDNQRLIHSIHIGWFMLDKYYFKTDETPVYSAALLLHPSKQLKYLRQNWHEDWHDSAINKARQIWAQYKDIPIASTPEEPPEIQMTAYNKLALSLDVTEACGHEDELERFINGSPCKIAVSPLAWWTREEQRMEFPRLHKMAINVLSIAPMSDKAEHVFSGARRTISFDRARLGAETIKMTDRGIACPSLRTTTNDHPQIADSSNNAILGRLDKIEAHLASLASSSAARGPSIGEVPVVVLKADLNTESHRQLPPALQNLTADAFSINRSLFKNNGATPIHNVLVRKCPTAMQSLDAQSKDHLTRVWFPTDEEAQVLVNRYIVELNYMSYIVHGPSLRKLVTEAYDCGLQISAGPVVLLLAIFAFASRTWTHDDADLAGLFSCHAQAQGQAESWTSTAFDILEQCRRNSEVSLELVQGLSILNTAIFYFDGLTPQGSVTLAQTIAMCRQLGLHRIDHPSDKASSQDNADLHGVRAEVGRRAWWRLVTLDWMLAASPGLEGGTYSINPLHMAVRKPLNIEDEDLTHTSHLSSPPPGEPTCMFFFLERIRLAEKMRMVIDKNPLTAIESYEQVLELDSAIASILQDTSRSLLLKDGSVPSHPRSYDLGNITVQCHLLRSLLNGQRCRLHLPYLIRSAAEASYGHSRRIAVDSARCIIDAEVRLQACNHRASSKPFMLGSVLFSYFSAVAALALNLCLATQPEIKVKQQEFAQAWQVLEKARGKVSMIEEGMQILEVTMRRHDVWPLMEAGLHQTPVETQQRHIEIYGHSAMASPTPTIQQDHVPFPLEQDGHIRQSDGMDWDILQWVMDMPFL</sequence>
<organism evidence="5 6">
    <name type="scientific">Fusarium oxysporum f. sp. rapae</name>
    <dbReference type="NCBI Taxonomy" id="485398"/>
    <lineage>
        <taxon>Eukaryota</taxon>
        <taxon>Fungi</taxon>
        <taxon>Dikarya</taxon>
        <taxon>Ascomycota</taxon>
        <taxon>Pezizomycotina</taxon>
        <taxon>Sordariomycetes</taxon>
        <taxon>Hypocreomycetidae</taxon>
        <taxon>Hypocreales</taxon>
        <taxon>Nectriaceae</taxon>
        <taxon>Fusarium</taxon>
        <taxon>Fusarium oxysporum species complex</taxon>
    </lineage>
</organism>
<keyword evidence="3" id="KW-0472">Membrane</keyword>
<feature type="domain" description="Xylanolytic transcriptional activator regulatory" evidence="4">
    <location>
        <begin position="473"/>
        <end position="558"/>
    </location>
</feature>
<dbReference type="GO" id="GO:0008270">
    <property type="term" value="F:zinc ion binding"/>
    <property type="evidence" value="ECO:0007669"/>
    <property type="project" value="InterPro"/>
</dbReference>
<keyword evidence="3" id="KW-0812">Transmembrane</keyword>
<dbReference type="InterPro" id="IPR008906">
    <property type="entry name" value="HATC_C_dom"/>
</dbReference>
<dbReference type="GO" id="GO:0046983">
    <property type="term" value="F:protein dimerization activity"/>
    <property type="evidence" value="ECO:0007669"/>
    <property type="project" value="InterPro"/>
</dbReference>
<dbReference type="EMBL" id="JAELUQ010000002">
    <property type="protein sequence ID" value="KAG7419221.1"/>
    <property type="molecule type" value="Genomic_DNA"/>
</dbReference>
<dbReference type="GO" id="GO:0006351">
    <property type="term" value="P:DNA-templated transcription"/>
    <property type="evidence" value="ECO:0007669"/>
    <property type="project" value="InterPro"/>
</dbReference>
<dbReference type="GO" id="GO:0003677">
    <property type="term" value="F:DNA binding"/>
    <property type="evidence" value="ECO:0007669"/>
    <property type="project" value="InterPro"/>
</dbReference>
<keyword evidence="2" id="KW-0539">Nucleus</keyword>
<evidence type="ECO:0000313" key="5">
    <source>
        <dbReference type="EMBL" id="KAG7419221.1"/>
    </source>
</evidence>
<proteinExistence type="predicted"/>
<reference evidence="5" key="1">
    <citation type="submission" date="2021-04" db="EMBL/GenBank/DDBJ databases">
        <title>First draft genome resource for Brassicaceae pathogens Fusarium oxysporum f. sp. raphani and Fusarium oxysporum f. sp. rapae.</title>
        <authorList>
            <person name="Asai S."/>
        </authorList>
    </citation>
    <scope>NUCLEOTIDE SEQUENCE</scope>
    <source>
        <strain evidence="5">Tf1208</strain>
    </source>
</reference>
<evidence type="ECO:0000256" key="1">
    <source>
        <dbReference type="ARBA" id="ARBA00004123"/>
    </source>
</evidence>
<comment type="subcellular location">
    <subcellularLocation>
        <location evidence="1">Nucleus</location>
    </subcellularLocation>
</comment>
<evidence type="ECO:0000256" key="3">
    <source>
        <dbReference type="SAM" id="Phobius"/>
    </source>
</evidence>
<dbReference type="CDD" id="cd12148">
    <property type="entry name" value="fungal_TF_MHR"/>
    <property type="match status" value="1"/>
</dbReference>
<dbReference type="PANTHER" id="PTHR31001:SF90">
    <property type="entry name" value="CENTROMERE DNA-BINDING PROTEIN COMPLEX CBF3 SUBUNIT B"/>
    <property type="match status" value="1"/>
</dbReference>
<dbReference type="InterPro" id="IPR050613">
    <property type="entry name" value="Sec_Metabolite_Reg"/>
</dbReference>
<dbReference type="Pfam" id="PF05699">
    <property type="entry name" value="Dimer_Tnp_hAT"/>
    <property type="match status" value="1"/>
</dbReference>
<dbReference type="SMART" id="SM00906">
    <property type="entry name" value="Fungal_trans"/>
    <property type="match status" value="1"/>
</dbReference>
<accession>A0A8J5P295</accession>
<evidence type="ECO:0000256" key="2">
    <source>
        <dbReference type="ARBA" id="ARBA00023242"/>
    </source>
</evidence>
<feature type="transmembrane region" description="Helical" evidence="3">
    <location>
        <begin position="710"/>
        <end position="732"/>
    </location>
</feature>
<dbReference type="Pfam" id="PF04082">
    <property type="entry name" value="Fungal_trans"/>
    <property type="match status" value="1"/>
</dbReference>
<dbReference type="AlphaFoldDB" id="A0A8J5P295"/>
<dbReference type="Proteomes" id="UP000694050">
    <property type="component" value="Unassembled WGS sequence"/>
</dbReference>
<evidence type="ECO:0000313" key="6">
    <source>
        <dbReference type="Proteomes" id="UP000694050"/>
    </source>
</evidence>
<comment type="caution">
    <text evidence="5">The sequence shown here is derived from an EMBL/GenBank/DDBJ whole genome shotgun (WGS) entry which is preliminary data.</text>
</comment>
<gene>
    <name evidence="5" type="primary">lepB-12</name>
    <name evidence="5" type="ORF">Forpe1208_v003535</name>
</gene>